<dbReference type="Pfam" id="PF12464">
    <property type="entry name" value="Mac"/>
    <property type="match status" value="1"/>
</dbReference>
<evidence type="ECO:0000259" key="3">
    <source>
        <dbReference type="SMART" id="SM01266"/>
    </source>
</evidence>
<evidence type="ECO:0000313" key="4">
    <source>
        <dbReference type="EMBL" id="NPD91504.1"/>
    </source>
</evidence>
<dbReference type="Proteomes" id="UP000714420">
    <property type="component" value="Unassembled WGS sequence"/>
</dbReference>
<reference evidence="4 5" key="1">
    <citation type="submission" date="2020-05" db="EMBL/GenBank/DDBJ databases">
        <title>Distinct polysaccharide utilization as determinants for interspecies competition between intestinal Prevotella spp.</title>
        <authorList>
            <person name="Galvez E.J.C."/>
            <person name="Iljazovic A."/>
            <person name="Strowig T."/>
        </authorList>
    </citation>
    <scope>NUCLEOTIDE SEQUENCE [LARGE SCALE GENOMIC DNA]</scope>
    <source>
        <strain evidence="4 5">PMUR</strain>
    </source>
</reference>
<dbReference type="InterPro" id="IPR001451">
    <property type="entry name" value="Hexapep"/>
</dbReference>
<evidence type="ECO:0000256" key="1">
    <source>
        <dbReference type="ARBA" id="ARBA00007274"/>
    </source>
</evidence>
<feature type="domain" description="Maltose/galactoside acetyltransferase" evidence="3">
    <location>
        <begin position="4"/>
        <end position="58"/>
    </location>
</feature>
<keyword evidence="2" id="KW-0808">Transferase</keyword>
<dbReference type="SMART" id="SM01266">
    <property type="entry name" value="Mac"/>
    <property type="match status" value="1"/>
</dbReference>
<dbReference type="PANTHER" id="PTHR23416">
    <property type="entry name" value="SIALIC ACID SYNTHASE-RELATED"/>
    <property type="match status" value="1"/>
</dbReference>
<sequence length="195" mass="21388">MTELEKCMAGEVYDCHDEAFLQMKAAAAKWVQKYNSLPYEERAERYTMIKDFFGRVGKNCSVGDGFICDFGCNIYLGDNVSVNYRCTFIDCNNIIIGNNVLIASGVQINTASHPTAWTDRRNDEFEKNPGAYFCKTFAKPVTIGDCCWIGAGVIIIGGVSLGKNVTVAAGAVVTQSFPDNCLIGGVPAKVIRYFK</sequence>
<dbReference type="InterPro" id="IPR051159">
    <property type="entry name" value="Hexapeptide_acetyltransf"/>
</dbReference>
<name>A0ABX2AK01_9BACT</name>
<dbReference type="Pfam" id="PF14602">
    <property type="entry name" value="Hexapep_2"/>
    <property type="match status" value="1"/>
</dbReference>
<proteinExistence type="inferred from homology"/>
<comment type="similarity">
    <text evidence="1">Belongs to the transferase hexapeptide repeat family.</text>
</comment>
<protein>
    <submittedName>
        <fullName evidence="4">Sugar O-acetyltransferase</fullName>
    </submittedName>
</protein>
<dbReference type="Gene3D" id="2.160.10.10">
    <property type="entry name" value="Hexapeptide repeat proteins"/>
    <property type="match status" value="1"/>
</dbReference>
<keyword evidence="5" id="KW-1185">Reference proteome</keyword>
<gene>
    <name evidence="4" type="ORF">HPS56_03895</name>
</gene>
<dbReference type="RefSeq" id="WP_172274140.1">
    <property type="nucleotide sequence ID" value="NZ_CASGMU010000002.1"/>
</dbReference>
<dbReference type="CDD" id="cd03357">
    <property type="entry name" value="LbH_MAT_GAT"/>
    <property type="match status" value="1"/>
</dbReference>
<dbReference type="EMBL" id="JABKKF010000002">
    <property type="protein sequence ID" value="NPD91504.1"/>
    <property type="molecule type" value="Genomic_DNA"/>
</dbReference>
<dbReference type="InterPro" id="IPR011004">
    <property type="entry name" value="Trimer_LpxA-like_sf"/>
</dbReference>
<comment type="caution">
    <text evidence="4">The sequence shown here is derived from an EMBL/GenBank/DDBJ whole genome shotgun (WGS) entry which is preliminary data.</text>
</comment>
<dbReference type="SUPFAM" id="SSF51161">
    <property type="entry name" value="Trimeric LpxA-like enzymes"/>
    <property type="match status" value="1"/>
</dbReference>
<organism evidence="4 5">
    <name type="scientific">Xylanibacter muris</name>
    <dbReference type="NCBI Taxonomy" id="2736290"/>
    <lineage>
        <taxon>Bacteria</taxon>
        <taxon>Pseudomonadati</taxon>
        <taxon>Bacteroidota</taxon>
        <taxon>Bacteroidia</taxon>
        <taxon>Bacteroidales</taxon>
        <taxon>Prevotellaceae</taxon>
        <taxon>Xylanibacter</taxon>
    </lineage>
</organism>
<accession>A0ABX2AK01</accession>
<evidence type="ECO:0000313" key="5">
    <source>
        <dbReference type="Proteomes" id="UP000714420"/>
    </source>
</evidence>
<dbReference type="PANTHER" id="PTHR23416:SF23">
    <property type="entry name" value="ACETYLTRANSFERASE C18B11.09C-RELATED"/>
    <property type="match status" value="1"/>
</dbReference>
<evidence type="ECO:0000256" key="2">
    <source>
        <dbReference type="ARBA" id="ARBA00022679"/>
    </source>
</evidence>
<dbReference type="InterPro" id="IPR024688">
    <property type="entry name" value="Mac_dom"/>
</dbReference>